<evidence type="ECO:0000313" key="2">
    <source>
        <dbReference type="EMBL" id="GFU40465.1"/>
    </source>
</evidence>
<accession>A0A8X6UQU0</accession>
<evidence type="ECO:0000313" key="3">
    <source>
        <dbReference type="Proteomes" id="UP000887013"/>
    </source>
</evidence>
<sequence>MSSTAFRLVVGQKALTEAHLSILVIPRRRGERFKRNPGQASPSRHLPTMPQHHSDRDQSTEESPARGIPYAMKITK</sequence>
<feature type="region of interest" description="Disordered" evidence="1">
    <location>
        <begin position="29"/>
        <end position="76"/>
    </location>
</feature>
<gene>
    <name evidence="2" type="ORF">NPIL_300001</name>
</gene>
<reference evidence="2" key="1">
    <citation type="submission" date="2020-08" db="EMBL/GenBank/DDBJ databases">
        <title>Multicomponent nature underlies the extraordinary mechanical properties of spider dragline silk.</title>
        <authorList>
            <person name="Kono N."/>
            <person name="Nakamura H."/>
            <person name="Mori M."/>
            <person name="Yoshida Y."/>
            <person name="Ohtoshi R."/>
            <person name="Malay A.D."/>
            <person name="Moran D.A.P."/>
            <person name="Tomita M."/>
            <person name="Numata K."/>
            <person name="Arakawa K."/>
        </authorList>
    </citation>
    <scope>NUCLEOTIDE SEQUENCE</scope>
</reference>
<dbReference type="Proteomes" id="UP000887013">
    <property type="component" value="Unassembled WGS sequence"/>
</dbReference>
<dbReference type="AlphaFoldDB" id="A0A8X6UQU0"/>
<dbReference type="EMBL" id="BMAW01131710">
    <property type="protein sequence ID" value="GFU40465.1"/>
    <property type="molecule type" value="Genomic_DNA"/>
</dbReference>
<comment type="caution">
    <text evidence="2">The sequence shown here is derived from an EMBL/GenBank/DDBJ whole genome shotgun (WGS) entry which is preliminary data.</text>
</comment>
<protein>
    <submittedName>
        <fullName evidence="2">Uncharacterized protein</fullName>
    </submittedName>
</protein>
<proteinExistence type="predicted"/>
<organism evidence="2 3">
    <name type="scientific">Nephila pilipes</name>
    <name type="common">Giant wood spider</name>
    <name type="synonym">Nephila maculata</name>
    <dbReference type="NCBI Taxonomy" id="299642"/>
    <lineage>
        <taxon>Eukaryota</taxon>
        <taxon>Metazoa</taxon>
        <taxon>Ecdysozoa</taxon>
        <taxon>Arthropoda</taxon>
        <taxon>Chelicerata</taxon>
        <taxon>Arachnida</taxon>
        <taxon>Araneae</taxon>
        <taxon>Araneomorphae</taxon>
        <taxon>Entelegynae</taxon>
        <taxon>Araneoidea</taxon>
        <taxon>Nephilidae</taxon>
        <taxon>Nephila</taxon>
    </lineage>
</organism>
<evidence type="ECO:0000256" key="1">
    <source>
        <dbReference type="SAM" id="MobiDB-lite"/>
    </source>
</evidence>
<name>A0A8X6UQU0_NEPPI</name>
<keyword evidence="3" id="KW-1185">Reference proteome</keyword>